<reference evidence="2 3" key="1">
    <citation type="submission" date="2019-10" db="EMBL/GenBank/DDBJ databases">
        <title>New species of Slilvanegrellaceae.</title>
        <authorList>
            <person name="Pitt A."/>
            <person name="Hahn M.W."/>
        </authorList>
    </citation>
    <scope>NUCLEOTIDE SEQUENCE [LARGE SCALE GENOMIC DNA]</scope>
    <source>
        <strain evidence="2 3">SP-Ram-0.45-NSY-1</strain>
    </source>
</reference>
<keyword evidence="1" id="KW-0732">Signal</keyword>
<feature type="signal peptide" evidence="1">
    <location>
        <begin position="1"/>
        <end position="24"/>
    </location>
</feature>
<protein>
    <submittedName>
        <fullName evidence="2">Uncharacterized protein</fullName>
    </submittedName>
</protein>
<keyword evidence="3" id="KW-1185">Reference proteome</keyword>
<dbReference type="RefSeq" id="WP_153418378.1">
    <property type="nucleotide sequence ID" value="NZ_WFLM01000001.1"/>
</dbReference>
<name>A0A6N6VYI4_9BACT</name>
<proteinExistence type="predicted"/>
<gene>
    <name evidence="2" type="ORF">GCL60_02710</name>
</gene>
<dbReference type="EMBL" id="WFLM01000001">
    <property type="protein sequence ID" value="KAB8040857.1"/>
    <property type="molecule type" value="Genomic_DNA"/>
</dbReference>
<evidence type="ECO:0000313" key="3">
    <source>
        <dbReference type="Proteomes" id="UP000437748"/>
    </source>
</evidence>
<feature type="chain" id="PRO_5026936711" evidence="1">
    <location>
        <begin position="25"/>
        <end position="170"/>
    </location>
</feature>
<accession>A0A6N6VYI4</accession>
<evidence type="ECO:0000313" key="2">
    <source>
        <dbReference type="EMBL" id="KAB8040857.1"/>
    </source>
</evidence>
<dbReference type="AlphaFoldDB" id="A0A6N6VYI4"/>
<dbReference type="Proteomes" id="UP000437748">
    <property type="component" value="Unassembled WGS sequence"/>
</dbReference>
<organism evidence="2 3">
    <name type="scientific">Silvanigrella paludirubra</name>
    <dbReference type="NCBI Taxonomy" id="2499159"/>
    <lineage>
        <taxon>Bacteria</taxon>
        <taxon>Pseudomonadati</taxon>
        <taxon>Bdellovibrionota</taxon>
        <taxon>Oligoflexia</taxon>
        <taxon>Silvanigrellales</taxon>
        <taxon>Silvanigrellaceae</taxon>
        <taxon>Silvanigrella</taxon>
    </lineage>
</organism>
<comment type="caution">
    <text evidence="2">The sequence shown here is derived from an EMBL/GenBank/DDBJ whole genome shotgun (WGS) entry which is preliminary data.</text>
</comment>
<sequence length="170" mass="19731">MVFFKKVSLQLFLFPLFFSSAVQAQNSSNKIGSFCIFQNNPTQGEWAKDANGKIIELNVRFIKNMKCDDYEFEEIKRYTDFYAVDFSSLPILIKSCKNLKNSLLSEASSRQNIQNQNIDLNDLDNYLSPQARIIPDINETNNNFILSPFAIQNQVRINDYLFLSTYYTCK</sequence>
<evidence type="ECO:0000256" key="1">
    <source>
        <dbReference type="SAM" id="SignalP"/>
    </source>
</evidence>